<dbReference type="OrthoDB" id="9787351at2"/>
<dbReference type="STRING" id="1120918.SAMN05216249_10495"/>
<evidence type="ECO:0000259" key="1">
    <source>
        <dbReference type="Pfam" id="PF07796"/>
    </source>
</evidence>
<organism evidence="2 3">
    <name type="scientific">Acetitomaculum ruminis DSM 5522</name>
    <dbReference type="NCBI Taxonomy" id="1120918"/>
    <lineage>
        <taxon>Bacteria</taxon>
        <taxon>Bacillati</taxon>
        <taxon>Bacillota</taxon>
        <taxon>Clostridia</taxon>
        <taxon>Lachnospirales</taxon>
        <taxon>Lachnospiraceae</taxon>
        <taxon>Acetitomaculum</taxon>
    </lineage>
</organism>
<dbReference type="EMBL" id="FOJY01000004">
    <property type="protein sequence ID" value="SFA88347.1"/>
    <property type="molecule type" value="Genomic_DNA"/>
</dbReference>
<dbReference type="RefSeq" id="WP_092870814.1">
    <property type="nucleotide sequence ID" value="NZ_FOJY01000004.1"/>
</dbReference>
<protein>
    <recommendedName>
        <fullName evidence="1">DUF1638 domain-containing protein</fullName>
    </recommendedName>
</protein>
<evidence type="ECO:0000313" key="2">
    <source>
        <dbReference type="EMBL" id="SFA88347.1"/>
    </source>
</evidence>
<dbReference type="AlphaFoldDB" id="A0A1I0WIY2"/>
<name>A0A1I0WIY2_9FIRM</name>
<proteinExistence type="predicted"/>
<dbReference type="Proteomes" id="UP000198838">
    <property type="component" value="Unassembled WGS sequence"/>
</dbReference>
<gene>
    <name evidence="2" type="ORF">SAMN05216249_10495</name>
</gene>
<dbReference type="InterPro" id="IPR012437">
    <property type="entry name" value="DUF1638"/>
</dbReference>
<sequence length="250" mass="28853">MYLKLISCKIITREISSLVAGSKNVIDITYIKQDFHNKPAVLKDIIQAEIDRIDEDADCHTNDLKENDLKAILIGYGLCSNATVGLKSKKYPLVIPKAHDCSTFFLGSKERYKEYFENCGGSYFYSQGFLDMGATNNDEKHLAMLREEYMEKFEDEDTVEYLISMEKDMLKNYNCATYVYWDETRLEGSREIVMDIAAKKGWDFREMKGENTLLKALIEGPWDEDKFVIVPPGSEMTPSFDEEIMKLKEK</sequence>
<accession>A0A1I0WIY2</accession>
<keyword evidence="3" id="KW-1185">Reference proteome</keyword>
<reference evidence="2 3" key="1">
    <citation type="submission" date="2016-10" db="EMBL/GenBank/DDBJ databases">
        <authorList>
            <person name="de Groot N.N."/>
        </authorList>
    </citation>
    <scope>NUCLEOTIDE SEQUENCE [LARGE SCALE GENOMIC DNA]</scope>
    <source>
        <strain evidence="2 3">DSM 5522</strain>
    </source>
</reference>
<dbReference type="Pfam" id="PF07796">
    <property type="entry name" value="DUF1638"/>
    <property type="match status" value="1"/>
</dbReference>
<feature type="domain" description="DUF1638" evidence="1">
    <location>
        <begin position="31"/>
        <end position="217"/>
    </location>
</feature>
<evidence type="ECO:0000313" key="3">
    <source>
        <dbReference type="Proteomes" id="UP000198838"/>
    </source>
</evidence>